<evidence type="ECO:0000256" key="5">
    <source>
        <dbReference type="PROSITE-ProRule" id="PRU01240"/>
    </source>
</evidence>
<gene>
    <name evidence="8" type="ORF">EZI54_01565</name>
</gene>
<feature type="active site" description="Charge relay system" evidence="5">
    <location>
        <position position="244"/>
    </location>
</feature>
<dbReference type="Pfam" id="PF00082">
    <property type="entry name" value="Peptidase_S8"/>
    <property type="match status" value="1"/>
</dbReference>
<comment type="caution">
    <text evidence="8">The sequence shown here is derived from an EMBL/GenBank/DDBJ whole genome shotgun (WGS) entry which is preliminary data.</text>
</comment>
<dbReference type="InterPro" id="IPR050131">
    <property type="entry name" value="Peptidase_S8_subtilisin-like"/>
</dbReference>
<keyword evidence="4 5" id="KW-0720">Serine protease</keyword>
<dbReference type="PANTHER" id="PTHR43806">
    <property type="entry name" value="PEPTIDASE S8"/>
    <property type="match status" value="1"/>
</dbReference>
<keyword evidence="2 5" id="KW-0645">Protease</keyword>
<feature type="compositionally biased region" description="Polar residues" evidence="6">
    <location>
        <begin position="217"/>
        <end position="235"/>
    </location>
</feature>
<organism evidence="8 9">
    <name type="scientific">Marinobacter halodurans</name>
    <dbReference type="NCBI Taxonomy" id="2528979"/>
    <lineage>
        <taxon>Bacteria</taxon>
        <taxon>Pseudomonadati</taxon>
        <taxon>Pseudomonadota</taxon>
        <taxon>Gammaproteobacteria</taxon>
        <taxon>Pseudomonadales</taxon>
        <taxon>Marinobacteraceae</taxon>
        <taxon>Marinobacter</taxon>
    </lineage>
</organism>
<evidence type="ECO:0000256" key="3">
    <source>
        <dbReference type="ARBA" id="ARBA00022801"/>
    </source>
</evidence>
<keyword evidence="9" id="KW-1185">Reference proteome</keyword>
<dbReference type="InterPro" id="IPR000209">
    <property type="entry name" value="Peptidase_S8/S53_dom"/>
</dbReference>
<sequence length="485" mass="52098">MRQLMVHCAMSRCHTPLTDQETVYSTLGGIFWWPGRSIGMKATNLLMYSIAIALVNLAVIPPGQALDTGNLAQPSLERIQQQVEDRAQRQVEQHIERRSERALQAIQDRLPQSPTDLPDRLPILSADGSEAFADVRVEHGWRAVERQWLAMLAPGELQQLKQPGIHIIDTTPLEQLDLRVVRFRVDKALDSREALSRILPPSLVERLDRNHIYSPQGEESATGGNNMPSTSHSCDTPVTVGMVDTAIQADHPSLAEAHIIQKRFLGNTPLADRFRAPRGHGTAVASLLVGRLPERDGIPLAGATLLNASVFFSREQLASGATLLHLVKGLNWLVSQQVDVINISMAGPDNRLLATVVDRLNAAGVPLVAAVGNRGPAAPPLYPAAYPGVIGVTAVDRAHRIYRWANQGDQVDFAAAGVDVSVAESGGGFTALSGTSMATPVVTARLACQLAGSSASLPEILDHLAAQALDLGKTGRDPVFGYGAL</sequence>
<keyword evidence="3 5" id="KW-0378">Hydrolase</keyword>
<accession>A0ABY1ZQE2</accession>
<dbReference type="PRINTS" id="PR00723">
    <property type="entry name" value="SUBTILISIN"/>
</dbReference>
<evidence type="ECO:0000313" key="8">
    <source>
        <dbReference type="EMBL" id="TBW59030.1"/>
    </source>
</evidence>
<feature type="active site" description="Charge relay system" evidence="5">
    <location>
        <position position="436"/>
    </location>
</feature>
<dbReference type="InterPro" id="IPR023828">
    <property type="entry name" value="Peptidase_S8_Ser-AS"/>
</dbReference>
<dbReference type="Gene3D" id="3.40.50.200">
    <property type="entry name" value="Peptidase S8/S53 domain"/>
    <property type="match status" value="1"/>
</dbReference>
<evidence type="ECO:0000259" key="7">
    <source>
        <dbReference type="Pfam" id="PF00082"/>
    </source>
</evidence>
<dbReference type="PANTHER" id="PTHR43806:SF11">
    <property type="entry name" value="CEREVISIN-RELATED"/>
    <property type="match status" value="1"/>
</dbReference>
<evidence type="ECO:0000256" key="4">
    <source>
        <dbReference type="ARBA" id="ARBA00022825"/>
    </source>
</evidence>
<dbReference type="InterPro" id="IPR036852">
    <property type="entry name" value="Peptidase_S8/S53_dom_sf"/>
</dbReference>
<feature type="domain" description="Peptidase S8/S53" evidence="7">
    <location>
        <begin position="238"/>
        <end position="483"/>
    </location>
</feature>
<reference evidence="8 9" key="1">
    <citation type="submission" date="2019-02" db="EMBL/GenBank/DDBJ databases">
        <title>Marinobacter halodurans sp. nov., a marine bacterium isolated from sea tidal flat.</title>
        <authorList>
            <person name="Yoo Y."/>
            <person name="Lee D.W."/>
            <person name="Kim B.S."/>
            <person name="Kim J.-J."/>
        </authorList>
    </citation>
    <scope>NUCLEOTIDE SEQUENCE [LARGE SCALE GENOMIC DNA]</scope>
    <source>
        <strain evidence="8 9">YJ-S3-2</strain>
    </source>
</reference>
<dbReference type="SUPFAM" id="SSF52743">
    <property type="entry name" value="Subtilisin-like"/>
    <property type="match status" value="1"/>
</dbReference>
<dbReference type="CDD" id="cd05561">
    <property type="entry name" value="Peptidases_S8_4"/>
    <property type="match status" value="1"/>
</dbReference>
<dbReference type="PROSITE" id="PS00138">
    <property type="entry name" value="SUBTILASE_SER"/>
    <property type="match status" value="1"/>
</dbReference>
<proteinExistence type="inferred from homology"/>
<evidence type="ECO:0000256" key="2">
    <source>
        <dbReference type="ARBA" id="ARBA00022670"/>
    </source>
</evidence>
<evidence type="ECO:0000256" key="6">
    <source>
        <dbReference type="SAM" id="MobiDB-lite"/>
    </source>
</evidence>
<protein>
    <submittedName>
        <fullName evidence="8">Peptidase S8</fullName>
    </submittedName>
</protein>
<evidence type="ECO:0000256" key="1">
    <source>
        <dbReference type="ARBA" id="ARBA00011073"/>
    </source>
</evidence>
<dbReference type="EMBL" id="SJDL01000002">
    <property type="protein sequence ID" value="TBW59030.1"/>
    <property type="molecule type" value="Genomic_DNA"/>
</dbReference>
<dbReference type="InterPro" id="IPR015500">
    <property type="entry name" value="Peptidase_S8_subtilisin-rel"/>
</dbReference>
<comment type="similarity">
    <text evidence="1 5">Belongs to the peptidase S8 family.</text>
</comment>
<feature type="active site" description="Charge relay system" evidence="5">
    <location>
        <position position="280"/>
    </location>
</feature>
<evidence type="ECO:0000313" key="9">
    <source>
        <dbReference type="Proteomes" id="UP000313645"/>
    </source>
</evidence>
<name>A0ABY1ZQE2_9GAMM</name>
<dbReference type="PROSITE" id="PS51892">
    <property type="entry name" value="SUBTILASE"/>
    <property type="match status" value="1"/>
</dbReference>
<dbReference type="Proteomes" id="UP000313645">
    <property type="component" value="Unassembled WGS sequence"/>
</dbReference>
<feature type="region of interest" description="Disordered" evidence="6">
    <location>
        <begin position="214"/>
        <end position="235"/>
    </location>
</feature>